<protein>
    <submittedName>
        <fullName evidence="2">Uncharacterized protein</fullName>
    </submittedName>
</protein>
<proteinExistence type="predicted"/>
<dbReference type="AlphaFoldDB" id="A0A8T0Q6R3"/>
<gene>
    <name evidence="2" type="ORF">PVAP13_7NG175534</name>
</gene>
<keyword evidence="3" id="KW-1185">Reference proteome</keyword>
<feature type="region of interest" description="Disordered" evidence="1">
    <location>
        <begin position="1"/>
        <end position="23"/>
    </location>
</feature>
<comment type="caution">
    <text evidence="2">The sequence shown here is derived from an EMBL/GenBank/DDBJ whole genome shotgun (WGS) entry which is preliminary data.</text>
</comment>
<name>A0A8T0Q6R3_PANVG</name>
<feature type="compositionally biased region" description="Basic residues" evidence="1">
    <location>
        <begin position="186"/>
        <end position="198"/>
    </location>
</feature>
<evidence type="ECO:0000313" key="3">
    <source>
        <dbReference type="Proteomes" id="UP000823388"/>
    </source>
</evidence>
<accession>A0A8T0Q6R3</accession>
<dbReference type="Proteomes" id="UP000823388">
    <property type="component" value="Chromosome 7N"/>
</dbReference>
<evidence type="ECO:0000313" key="2">
    <source>
        <dbReference type="EMBL" id="KAG2566696.1"/>
    </source>
</evidence>
<sequence>MEPLEPHPLPSGARPPPTGNPQNLPSIPLKSILHLRICSLLMRICRMVGRFPPVLAAVLGAPPLRRTSAMACGFFRSSFLRLVRPRPRWLRPWRLDPAWVVPRSRLLRRVRWREPRAGPWRLLPTPRRLPRRPSTRRRRHHPPPPPGYGLLRSFPRHRHGGWAGSRRRGLALRHAQVGGAADSGRRQSRAQSRHRRAKLAAGSQGSHRA</sequence>
<evidence type="ECO:0000256" key="1">
    <source>
        <dbReference type="SAM" id="MobiDB-lite"/>
    </source>
</evidence>
<feature type="compositionally biased region" description="Basic residues" evidence="1">
    <location>
        <begin position="128"/>
        <end position="142"/>
    </location>
</feature>
<reference evidence="2" key="1">
    <citation type="submission" date="2020-05" db="EMBL/GenBank/DDBJ databases">
        <title>WGS assembly of Panicum virgatum.</title>
        <authorList>
            <person name="Lovell J.T."/>
            <person name="Jenkins J."/>
            <person name="Shu S."/>
            <person name="Juenger T.E."/>
            <person name="Schmutz J."/>
        </authorList>
    </citation>
    <scope>NUCLEOTIDE SEQUENCE</scope>
    <source>
        <strain evidence="2">AP13</strain>
    </source>
</reference>
<feature type="compositionally biased region" description="Pro residues" evidence="1">
    <location>
        <begin position="1"/>
        <end position="19"/>
    </location>
</feature>
<feature type="region of interest" description="Disordered" evidence="1">
    <location>
        <begin position="123"/>
        <end position="155"/>
    </location>
</feature>
<dbReference type="EMBL" id="CM029050">
    <property type="protein sequence ID" value="KAG2566696.1"/>
    <property type="molecule type" value="Genomic_DNA"/>
</dbReference>
<feature type="region of interest" description="Disordered" evidence="1">
    <location>
        <begin position="174"/>
        <end position="209"/>
    </location>
</feature>
<organism evidence="2 3">
    <name type="scientific">Panicum virgatum</name>
    <name type="common">Blackwell switchgrass</name>
    <dbReference type="NCBI Taxonomy" id="38727"/>
    <lineage>
        <taxon>Eukaryota</taxon>
        <taxon>Viridiplantae</taxon>
        <taxon>Streptophyta</taxon>
        <taxon>Embryophyta</taxon>
        <taxon>Tracheophyta</taxon>
        <taxon>Spermatophyta</taxon>
        <taxon>Magnoliopsida</taxon>
        <taxon>Liliopsida</taxon>
        <taxon>Poales</taxon>
        <taxon>Poaceae</taxon>
        <taxon>PACMAD clade</taxon>
        <taxon>Panicoideae</taxon>
        <taxon>Panicodae</taxon>
        <taxon>Paniceae</taxon>
        <taxon>Panicinae</taxon>
        <taxon>Panicum</taxon>
        <taxon>Panicum sect. Hiantes</taxon>
    </lineage>
</organism>